<evidence type="ECO:0000313" key="5">
    <source>
        <dbReference type="Proteomes" id="UP000274756"/>
    </source>
</evidence>
<dbReference type="GO" id="GO:0071539">
    <property type="term" value="P:protein localization to centrosome"/>
    <property type="evidence" value="ECO:0007669"/>
    <property type="project" value="TreeGrafter"/>
</dbReference>
<proteinExistence type="predicted"/>
<evidence type="ECO:0000259" key="2">
    <source>
        <dbReference type="PROSITE" id="PS50004"/>
    </source>
</evidence>
<sequence>MEPSNQIRETKDENVQLNNRFYSCDTEILKDITFIRILIDSINMDKEDEYVMELIRKKCLFGFVLEYQFPSLDIVSTALKSRIRINAKTFDGRKIIFRHRRVVRVKLVPEIINYWRNNSFKLILFAQLNTLGKYTTKLMGRCEINLEDLLKPPFLISQNYIFSGPGFSASSHIKIDVGSNIKAVMEYLEIMRSKNGHRDDALTRETFRSRSPSLSTARSSSRSGSGRGRHSPIVPSKLMLRSSSSSRETSPHLKNENITLEPGSPSSSYRIKLTVHSARRLPIDFNARGESCSPSTYVTFTGEDGQILSSPVRAETLYPEWEWTEIFHVPRSRQNLVIKLWRKCITGRDRVIGFISVALPPQTAIRNEYEMSDMFISEKAPLITISISTYGNAYFEKKETPILVPSPPITSPRLQAMSREEVSEKLRENMFELEKMLSKLGYR</sequence>
<dbReference type="CDD" id="cd00030">
    <property type="entry name" value="C2"/>
    <property type="match status" value="1"/>
</dbReference>
<evidence type="ECO:0000256" key="1">
    <source>
        <dbReference type="SAM" id="MobiDB-lite"/>
    </source>
</evidence>
<feature type="compositionally biased region" description="Basic and acidic residues" evidence="1">
    <location>
        <begin position="199"/>
        <end position="208"/>
    </location>
</feature>
<dbReference type="PANTHER" id="PTHR21254">
    <property type="entry name" value="C2 DOMAIN-CONTAINING PROTEIN 3"/>
    <property type="match status" value="1"/>
</dbReference>
<dbReference type="Pfam" id="PF00168">
    <property type="entry name" value="C2"/>
    <property type="match status" value="1"/>
</dbReference>
<dbReference type="OrthoDB" id="5865320at2759"/>
<dbReference type="EMBL" id="UYYG01001184">
    <property type="protein sequence ID" value="VDN59533.1"/>
    <property type="molecule type" value="Genomic_DNA"/>
</dbReference>
<dbReference type="SUPFAM" id="SSF49562">
    <property type="entry name" value="C2 domain (Calcium/lipid-binding domain, CaLB)"/>
    <property type="match status" value="1"/>
</dbReference>
<dbReference type="Proteomes" id="UP000274756">
    <property type="component" value="Unassembled WGS sequence"/>
</dbReference>
<organism evidence="4 6">
    <name type="scientific">Dracunculus medinensis</name>
    <name type="common">Guinea worm</name>
    <dbReference type="NCBI Taxonomy" id="318479"/>
    <lineage>
        <taxon>Eukaryota</taxon>
        <taxon>Metazoa</taxon>
        <taxon>Ecdysozoa</taxon>
        <taxon>Nematoda</taxon>
        <taxon>Chromadorea</taxon>
        <taxon>Rhabditida</taxon>
        <taxon>Spirurina</taxon>
        <taxon>Dracunculoidea</taxon>
        <taxon>Dracunculidae</taxon>
        <taxon>Dracunculus</taxon>
    </lineage>
</organism>
<name>A0A0N4UG03_DRAME</name>
<evidence type="ECO:0000313" key="3">
    <source>
        <dbReference type="EMBL" id="VDN59533.1"/>
    </source>
</evidence>
<accession>A0A0N4UG03</accession>
<protein>
    <submittedName>
        <fullName evidence="6">C2 domain-containing protein</fullName>
    </submittedName>
</protein>
<evidence type="ECO:0000313" key="4">
    <source>
        <dbReference type="Proteomes" id="UP000038040"/>
    </source>
</evidence>
<dbReference type="Gene3D" id="2.60.40.150">
    <property type="entry name" value="C2 domain"/>
    <property type="match status" value="1"/>
</dbReference>
<dbReference type="SMART" id="SM00239">
    <property type="entry name" value="C2"/>
    <property type="match status" value="1"/>
</dbReference>
<keyword evidence="5" id="KW-1185">Reference proteome</keyword>
<evidence type="ECO:0000313" key="6">
    <source>
        <dbReference type="WBParaSite" id="DME_0000639501-mRNA-1"/>
    </source>
</evidence>
<dbReference type="InterPro" id="IPR000008">
    <property type="entry name" value="C2_dom"/>
</dbReference>
<dbReference type="GO" id="GO:0061511">
    <property type="term" value="P:centriole elongation"/>
    <property type="evidence" value="ECO:0007669"/>
    <property type="project" value="TreeGrafter"/>
</dbReference>
<dbReference type="STRING" id="318479.A0A0N4UG03"/>
<feature type="domain" description="C2" evidence="2">
    <location>
        <begin position="252"/>
        <end position="375"/>
    </location>
</feature>
<feature type="compositionally biased region" description="Low complexity" evidence="1">
    <location>
        <begin position="209"/>
        <end position="224"/>
    </location>
</feature>
<reference evidence="6" key="1">
    <citation type="submission" date="2017-02" db="UniProtKB">
        <authorList>
            <consortium name="WormBaseParasite"/>
        </authorList>
    </citation>
    <scope>IDENTIFICATION</scope>
</reference>
<dbReference type="GO" id="GO:0034451">
    <property type="term" value="C:centriolar satellite"/>
    <property type="evidence" value="ECO:0007669"/>
    <property type="project" value="TreeGrafter"/>
</dbReference>
<dbReference type="PROSITE" id="PS50004">
    <property type="entry name" value="C2"/>
    <property type="match status" value="1"/>
</dbReference>
<dbReference type="AlphaFoldDB" id="A0A0N4UG03"/>
<dbReference type="GO" id="GO:0060271">
    <property type="term" value="P:cilium assembly"/>
    <property type="evidence" value="ECO:0007669"/>
    <property type="project" value="TreeGrafter"/>
</dbReference>
<dbReference type="WBParaSite" id="DME_0000639501-mRNA-1">
    <property type="protein sequence ID" value="DME_0000639501-mRNA-1"/>
    <property type="gene ID" value="DME_0000639501"/>
</dbReference>
<gene>
    <name evidence="3" type="ORF">DME_LOCUS9506</name>
</gene>
<reference evidence="3 5" key="2">
    <citation type="submission" date="2018-11" db="EMBL/GenBank/DDBJ databases">
        <authorList>
            <consortium name="Pathogen Informatics"/>
        </authorList>
    </citation>
    <scope>NUCLEOTIDE SEQUENCE [LARGE SCALE GENOMIC DNA]</scope>
</reference>
<dbReference type="PANTHER" id="PTHR21254:SF1">
    <property type="entry name" value="C2 DOMAIN-CONTAINING PROTEIN 3"/>
    <property type="match status" value="1"/>
</dbReference>
<dbReference type="GO" id="GO:0005814">
    <property type="term" value="C:centriole"/>
    <property type="evidence" value="ECO:0007669"/>
    <property type="project" value="TreeGrafter"/>
</dbReference>
<dbReference type="InterPro" id="IPR035892">
    <property type="entry name" value="C2_domain_sf"/>
</dbReference>
<dbReference type="Proteomes" id="UP000038040">
    <property type="component" value="Unplaced"/>
</dbReference>
<feature type="region of interest" description="Disordered" evidence="1">
    <location>
        <begin position="199"/>
        <end position="265"/>
    </location>
</feature>